<dbReference type="EMBL" id="MIJY01000043">
    <property type="protein sequence ID" value="OEG10646.1"/>
    <property type="molecule type" value="Genomic_DNA"/>
</dbReference>
<keyword evidence="5" id="KW-1185">Reference proteome</keyword>
<accession>A0A1E5GD39</accession>
<dbReference type="InterPro" id="IPR036271">
    <property type="entry name" value="Tet_transcr_reg_TetR-rel_C_sf"/>
</dbReference>
<keyword evidence="1 2" id="KW-0238">DNA-binding</keyword>
<dbReference type="PANTHER" id="PTHR43479:SF11">
    <property type="entry name" value="ACREF_ENVCD OPERON REPRESSOR-RELATED"/>
    <property type="match status" value="1"/>
</dbReference>
<evidence type="ECO:0000313" key="4">
    <source>
        <dbReference type="EMBL" id="OEG10646.1"/>
    </source>
</evidence>
<name>A0A1E5GD39_9ENTE</name>
<dbReference type="Proteomes" id="UP000095094">
    <property type="component" value="Unassembled WGS sequence"/>
</dbReference>
<dbReference type="AlphaFoldDB" id="A0A1E5GD39"/>
<comment type="caution">
    <text evidence="4">The sequence shown here is derived from an EMBL/GenBank/DDBJ whole genome shotgun (WGS) entry which is preliminary data.</text>
</comment>
<dbReference type="PRINTS" id="PR00455">
    <property type="entry name" value="HTHTETR"/>
</dbReference>
<reference evidence="5" key="1">
    <citation type="submission" date="2016-09" db="EMBL/GenBank/DDBJ databases">
        <authorList>
            <person name="Gulvik C.A."/>
        </authorList>
    </citation>
    <scope>NUCLEOTIDE SEQUENCE [LARGE SCALE GENOMIC DNA]</scope>
    <source>
        <strain evidence="5">LMG 8895</strain>
    </source>
</reference>
<dbReference type="InterPro" id="IPR050624">
    <property type="entry name" value="HTH-type_Tx_Regulator"/>
</dbReference>
<dbReference type="OrthoDB" id="9780939at2"/>
<sequence length="211" mass="24435">MGEIKIDPQKYARILQSSLKQFAKYSYQQTNTEEIAAGAGVSKGLIFHYFGSKQKLYEQTISFVIDHLNEQSKALFERDYTDLVEIVVASTKHKLDLERVYPDHIHLLISSYAQKEMLPKGVQEKLNQYMAENMAIAQQLLTKSIKRMPIKESISEQDVIQLVLGVFNQIYVESLTFLRENPSVTEIHQMQFLVERSRSYMAILQTGFLEY</sequence>
<evidence type="ECO:0000313" key="5">
    <source>
        <dbReference type="Proteomes" id="UP000095094"/>
    </source>
</evidence>
<dbReference type="Pfam" id="PF00440">
    <property type="entry name" value="TetR_N"/>
    <property type="match status" value="1"/>
</dbReference>
<evidence type="ECO:0000259" key="3">
    <source>
        <dbReference type="PROSITE" id="PS50977"/>
    </source>
</evidence>
<dbReference type="InterPro" id="IPR001647">
    <property type="entry name" value="HTH_TetR"/>
</dbReference>
<dbReference type="PROSITE" id="PS50977">
    <property type="entry name" value="HTH_TETR_2"/>
    <property type="match status" value="1"/>
</dbReference>
<feature type="domain" description="HTH tetR-type" evidence="3">
    <location>
        <begin position="8"/>
        <end position="68"/>
    </location>
</feature>
<gene>
    <name evidence="4" type="ORF">BCR25_09285</name>
</gene>
<dbReference type="SUPFAM" id="SSF48498">
    <property type="entry name" value="Tetracyclin repressor-like, C-terminal domain"/>
    <property type="match status" value="1"/>
</dbReference>
<evidence type="ECO:0000256" key="1">
    <source>
        <dbReference type="ARBA" id="ARBA00023125"/>
    </source>
</evidence>
<proteinExistence type="predicted"/>
<protein>
    <recommendedName>
        <fullName evidence="3">HTH tetR-type domain-containing protein</fullName>
    </recommendedName>
</protein>
<dbReference type="Gene3D" id="1.10.10.60">
    <property type="entry name" value="Homeodomain-like"/>
    <property type="match status" value="1"/>
</dbReference>
<dbReference type="InterPro" id="IPR009057">
    <property type="entry name" value="Homeodomain-like_sf"/>
</dbReference>
<evidence type="ECO:0000256" key="2">
    <source>
        <dbReference type="PROSITE-ProRule" id="PRU00335"/>
    </source>
</evidence>
<feature type="DNA-binding region" description="H-T-H motif" evidence="2">
    <location>
        <begin position="31"/>
        <end position="50"/>
    </location>
</feature>
<organism evidence="4 5">
    <name type="scientific">Enterococcus termitis</name>
    <dbReference type="NCBI Taxonomy" id="332950"/>
    <lineage>
        <taxon>Bacteria</taxon>
        <taxon>Bacillati</taxon>
        <taxon>Bacillota</taxon>
        <taxon>Bacilli</taxon>
        <taxon>Lactobacillales</taxon>
        <taxon>Enterococcaceae</taxon>
        <taxon>Enterococcus</taxon>
    </lineage>
</organism>
<dbReference type="PANTHER" id="PTHR43479">
    <property type="entry name" value="ACREF/ENVCD OPERON REPRESSOR-RELATED"/>
    <property type="match status" value="1"/>
</dbReference>
<dbReference type="GO" id="GO:0003677">
    <property type="term" value="F:DNA binding"/>
    <property type="evidence" value="ECO:0007669"/>
    <property type="project" value="UniProtKB-UniRule"/>
</dbReference>
<dbReference type="SUPFAM" id="SSF46689">
    <property type="entry name" value="Homeodomain-like"/>
    <property type="match status" value="1"/>
</dbReference>
<dbReference type="Gene3D" id="1.10.357.10">
    <property type="entry name" value="Tetracycline Repressor, domain 2"/>
    <property type="match status" value="1"/>
</dbReference>
<dbReference type="RefSeq" id="WP_069664427.1">
    <property type="nucleotide sequence ID" value="NZ_JBHUJJ010000001.1"/>
</dbReference>